<dbReference type="NCBIfam" id="NF008726">
    <property type="entry name" value="PRK11728.1"/>
    <property type="match status" value="1"/>
</dbReference>
<evidence type="ECO:0000256" key="9">
    <source>
        <dbReference type="SAM" id="MobiDB-lite"/>
    </source>
</evidence>
<dbReference type="InterPro" id="IPR006076">
    <property type="entry name" value="FAD-dep_OxRdtase"/>
</dbReference>
<keyword evidence="3" id="KW-0274">FAD</keyword>
<reference evidence="11" key="3">
    <citation type="submission" date="2025-09" db="UniProtKB">
        <authorList>
            <consortium name="Ensembl"/>
        </authorList>
    </citation>
    <scope>IDENTIFICATION</scope>
</reference>
<dbReference type="Proteomes" id="UP000694556">
    <property type="component" value="Chromosome 5"/>
</dbReference>
<evidence type="ECO:0000256" key="1">
    <source>
        <dbReference type="ARBA" id="ARBA00001974"/>
    </source>
</evidence>
<proteinExistence type="inferred from homology"/>
<organism evidence="11 12">
    <name type="scientific">Cairina moschata</name>
    <name type="common">Muscovy duck</name>
    <dbReference type="NCBI Taxonomy" id="8855"/>
    <lineage>
        <taxon>Eukaryota</taxon>
        <taxon>Metazoa</taxon>
        <taxon>Chordata</taxon>
        <taxon>Craniata</taxon>
        <taxon>Vertebrata</taxon>
        <taxon>Euteleostomi</taxon>
        <taxon>Archelosauria</taxon>
        <taxon>Archosauria</taxon>
        <taxon>Dinosauria</taxon>
        <taxon>Saurischia</taxon>
        <taxon>Theropoda</taxon>
        <taxon>Coelurosauria</taxon>
        <taxon>Aves</taxon>
        <taxon>Neognathae</taxon>
        <taxon>Galloanserae</taxon>
        <taxon>Anseriformes</taxon>
        <taxon>Anatidae</taxon>
        <taxon>Anatinae</taxon>
        <taxon>Cairina</taxon>
    </lineage>
</organism>
<name>A0A8C3CQN8_CAIMO</name>
<dbReference type="InterPro" id="IPR036188">
    <property type="entry name" value="FAD/NAD-bd_sf"/>
</dbReference>
<evidence type="ECO:0000313" key="11">
    <source>
        <dbReference type="Ensembl" id="ENSCMMP00000023011.1"/>
    </source>
</evidence>
<reference evidence="11" key="1">
    <citation type="submission" date="2018-09" db="EMBL/GenBank/DDBJ databases">
        <title>Common duck and Muscovy duck high density SNP chip.</title>
        <authorList>
            <person name="Vignal A."/>
            <person name="Thebault N."/>
            <person name="Warren W.C."/>
        </authorList>
    </citation>
    <scope>NUCLEOTIDE SEQUENCE [LARGE SCALE GENOMIC DNA]</scope>
</reference>
<keyword evidence="2" id="KW-0285">Flavoprotein</keyword>
<feature type="domain" description="FAD dependent oxidoreductase" evidence="10">
    <location>
        <begin position="195"/>
        <end position="566"/>
    </location>
</feature>
<protein>
    <recommendedName>
        <fullName evidence="8">L-2-hydroxyglutarate dehydrogenase, mitochondrial</fullName>
        <ecNumber evidence="7">1.1.99.2</ecNumber>
    </recommendedName>
</protein>
<comment type="cofactor">
    <cofactor evidence="1">
        <name>FAD</name>
        <dbReference type="ChEBI" id="CHEBI:57692"/>
    </cofactor>
</comment>
<dbReference type="PANTHER" id="PTHR43104">
    <property type="entry name" value="L-2-HYDROXYGLUTARATE DEHYDROGENASE, MITOCHONDRIAL"/>
    <property type="match status" value="1"/>
</dbReference>
<evidence type="ECO:0000259" key="10">
    <source>
        <dbReference type="Pfam" id="PF01266"/>
    </source>
</evidence>
<comment type="similarity">
    <text evidence="6">Belongs to the L2HGDH family.</text>
</comment>
<keyword evidence="4" id="KW-0560">Oxidoreductase</keyword>
<reference evidence="11" key="2">
    <citation type="submission" date="2025-08" db="UniProtKB">
        <authorList>
            <consortium name="Ensembl"/>
        </authorList>
    </citation>
    <scope>IDENTIFICATION</scope>
</reference>
<dbReference type="PANTHER" id="PTHR43104:SF2">
    <property type="entry name" value="L-2-HYDROXYGLUTARATE DEHYDROGENASE, MITOCHONDRIAL"/>
    <property type="match status" value="1"/>
</dbReference>
<feature type="region of interest" description="Disordered" evidence="9">
    <location>
        <begin position="77"/>
        <end position="163"/>
    </location>
</feature>
<sequence>QKIFSPVLGLGLPLFTQRVVDVSDPPCSPSDPARALLVEHGVQPPPEVSARTRIQHLAQAACWRHGSAHQHRVLENKKGKGAKRKDPSLAAPPSPPGSVRRRLQGKPPSAPPRSLPSHRAAPRADRPCPSLPRPPLTATSSPPGAEEEEKKEEKKEERGALWCPSPPLKWRRRRCCGHGRAAAGPGRCGGPSAASAAHHQSGHNSGVIHSGIYYTPGSLKAKLCVQGAALCYEYCDQKGIPYKQCGKLIVAVEQDEIPRLKALYERGLQNNVRGLKLIGSKEIQAKEPFCRGLMALDSPYTGIVNYKQVAESYAEDFQEAGGTILTDFEVTGMEMAKESSSESADGLKYPVIVRNSKGEEIYCRHIVTCAGLYSDRLSEISGCSPEPRIVPFRGDYLVLKPEKCYMVKGNIYPVPNPRFPFLGFHFTPRMDGSVWLGPNAVLAFKREGYKLLDFSTTDFFDAVLYSGLWKLVLRNLSYGLNEMYRACFLSAQVKELQKFIPEVTVNDVLRGPSGVRAQALDSDGNLVDDFVFDGGTGDIGSRILHVRNAPSPAATSSLAIAKMIADEVKRRFEL</sequence>
<dbReference type="EC" id="1.1.99.2" evidence="7"/>
<evidence type="ECO:0000256" key="7">
    <source>
        <dbReference type="ARBA" id="ARBA00038878"/>
    </source>
</evidence>
<evidence type="ECO:0000256" key="3">
    <source>
        <dbReference type="ARBA" id="ARBA00022827"/>
    </source>
</evidence>
<evidence type="ECO:0000256" key="6">
    <source>
        <dbReference type="ARBA" id="ARBA00037941"/>
    </source>
</evidence>
<dbReference type="Ensembl" id="ENSCMMT00000025186.1">
    <property type="protein sequence ID" value="ENSCMMP00000023011.1"/>
    <property type="gene ID" value="ENSCMMG00000014378.1"/>
</dbReference>
<dbReference type="Gene3D" id="3.50.50.60">
    <property type="entry name" value="FAD/NAD(P)-binding domain"/>
    <property type="match status" value="1"/>
</dbReference>
<comment type="catalytic activity">
    <reaction evidence="5">
        <text>(S)-2-hydroxyglutarate + A = 2-oxoglutarate + AH2</text>
        <dbReference type="Rhea" id="RHEA:21252"/>
        <dbReference type="ChEBI" id="CHEBI:13193"/>
        <dbReference type="ChEBI" id="CHEBI:16782"/>
        <dbReference type="ChEBI" id="CHEBI:16810"/>
        <dbReference type="ChEBI" id="CHEBI:17499"/>
        <dbReference type="EC" id="1.1.99.2"/>
    </reaction>
</comment>
<accession>A0A8C3CQN8</accession>
<evidence type="ECO:0000256" key="2">
    <source>
        <dbReference type="ARBA" id="ARBA00022630"/>
    </source>
</evidence>
<keyword evidence="12" id="KW-1185">Reference proteome</keyword>
<evidence type="ECO:0000256" key="8">
    <source>
        <dbReference type="ARBA" id="ARBA00041137"/>
    </source>
</evidence>
<evidence type="ECO:0000256" key="4">
    <source>
        <dbReference type="ARBA" id="ARBA00023002"/>
    </source>
</evidence>
<dbReference type="GO" id="GO:0047545">
    <property type="term" value="F:(S)-2-hydroxyglutarate dehydrogenase activity"/>
    <property type="evidence" value="ECO:0007669"/>
    <property type="project" value="UniProtKB-EC"/>
</dbReference>
<evidence type="ECO:0000313" key="12">
    <source>
        <dbReference type="Proteomes" id="UP000694556"/>
    </source>
</evidence>
<dbReference type="AlphaFoldDB" id="A0A8C3CQN8"/>
<evidence type="ECO:0000256" key="5">
    <source>
        <dbReference type="ARBA" id="ARBA00036066"/>
    </source>
</evidence>
<dbReference type="SUPFAM" id="SSF51905">
    <property type="entry name" value="FAD/NAD(P)-binding domain"/>
    <property type="match status" value="1"/>
</dbReference>
<dbReference type="Gene3D" id="3.30.9.10">
    <property type="entry name" value="D-Amino Acid Oxidase, subunit A, domain 2"/>
    <property type="match status" value="1"/>
</dbReference>
<dbReference type="Pfam" id="PF01266">
    <property type="entry name" value="DAO"/>
    <property type="match status" value="1"/>
</dbReference>